<organism evidence="2 4">
    <name type="scientific">Temnothorax curvispinosus</name>
    <dbReference type="NCBI Taxonomy" id="300111"/>
    <lineage>
        <taxon>Eukaryota</taxon>
        <taxon>Metazoa</taxon>
        <taxon>Ecdysozoa</taxon>
        <taxon>Arthropoda</taxon>
        <taxon>Hexapoda</taxon>
        <taxon>Insecta</taxon>
        <taxon>Pterygota</taxon>
        <taxon>Neoptera</taxon>
        <taxon>Endopterygota</taxon>
        <taxon>Hymenoptera</taxon>
        <taxon>Apocrita</taxon>
        <taxon>Aculeata</taxon>
        <taxon>Formicoidea</taxon>
        <taxon>Formicidae</taxon>
        <taxon>Myrmicinae</taxon>
        <taxon>Temnothorax</taxon>
    </lineage>
</organism>
<dbReference type="PANTHER" id="PTHR33480">
    <property type="entry name" value="SET DOMAIN-CONTAINING PROTEIN-RELATED"/>
    <property type="match status" value="1"/>
</dbReference>
<evidence type="ECO:0000313" key="3">
    <source>
        <dbReference type="RefSeq" id="XP_024893456.1"/>
    </source>
</evidence>
<evidence type="ECO:0000313" key="2">
    <source>
        <dbReference type="Proteomes" id="UP000504618"/>
    </source>
</evidence>
<dbReference type="AlphaFoldDB" id="A0A6J1RFC4"/>
<sequence length="218" mass="25239">MYTNIYTSLSEQNRKIAQNYSRFCIRGKLSRTVPVLLTNKLLKCINLILQLREKAEVPKKNPYVFGLPGYIKNRYRHLRACLLMHAQECNANESSSLRGTILQKHVATHCIQLNLTDLATFMGHAEKIHREHYRQPLASRDILKILQYLEAVQGVQNLNESSSESKKNKKDERRKDGEDEILDTNTRIVCVDENIQKEDVNAQRKNGDSIGNDDFRIR</sequence>
<dbReference type="RefSeq" id="XP_024893457.1">
    <property type="nucleotide sequence ID" value="XM_025037689.1"/>
</dbReference>
<dbReference type="GeneID" id="112468487"/>
<proteinExistence type="predicted"/>
<gene>
    <name evidence="3 4" type="primary">LOC112468487</name>
</gene>
<reference evidence="3 4" key="1">
    <citation type="submission" date="2025-04" db="UniProtKB">
        <authorList>
            <consortium name="RefSeq"/>
        </authorList>
    </citation>
    <scope>IDENTIFICATION</scope>
    <source>
        <tissue evidence="3 4">Whole body</tissue>
    </source>
</reference>
<name>A0A6J1RFC4_9HYME</name>
<feature type="region of interest" description="Disordered" evidence="1">
    <location>
        <begin position="157"/>
        <end position="180"/>
    </location>
</feature>
<accession>A0A6J1RFC4</accession>
<feature type="compositionally biased region" description="Basic and acidic residues" evidence="1">
    <location>
        <begin position="163"/>
        <end position="177"/>
    </location>
</feature>
<protein>
    <submittedName>
        <fullName evidence="3 4">Uncharacterized protein LOC112468487</fullName>
    </submittedName>
</protein>
<evidence type="ECO:0000256" key="1">
    <source>
        <dbReference type="SAM" id="MobiDB-lite"/>
    </source>
</evidence>
<dbReference type="RefSeq" id="XP_024893456.1">
    <property type="nucleotide sequence ID" value="XM_025037688.1"/>
</dbReference>
<dbReference type="PANTHER" id="PTHR33480:SF1">
    <property type="entry name" value="TYR RECOMBINASE DOMAIN-CONTAINING PROTEIN"/>
    <property type="match status" value="1"/>
</dbReference>
<evidence type="ECO:0000313" key="4">
    <source>
        <dbReference type="RefSeq" id="XP_024893457.1"/>
    </source>
</evidence>
<keyword evidence="2" id="KW-1185">Reference proteome</keyword>
<dbReference type="OrthoDB" id="7691871at2759"/>
<dbReference type="Proteomes" id="UP000504618">
    <property type="component" value="Unplaced"/>
</dbReference>